<reference evidence="1 2" key="1">
    <citation type="submission" date="2016-11" db="EMBL/GenBank/DDBJ databases">
        <authorList>
            <person name="Jaros S."/>
            <person name="Januszkiewicz K."/>
            <person name="Wedrychowicz H."/>
        </authorList>
    </citation>
    <scope>NUCLEOTIDE SEQUENCE [LARGE SCALE GENOMIC DNA]</scope>
    <source>
        <strain evidence="1 2">HD4</strain>
    </source>
</reference>
<protein>
    <recommendedName>
        <fullName evidence="3">DUF4127 family protein</fullName>
    </recommendedName>
</protein>
<dbReference type="Proteomes" id="UP000184263">
    <property type="component" value="Unassembled WGS sequence"/>
</dbReference>
<name>A0A1M6VWP4_SELRU</name>
<dbReference type="RefSeq" id="WP_073091083.1">
    <property type="nucleotide sequence ID" value="NZ_FRBC01000021.1"/>
</dbReference>
<dbReference type="Pfam" id="PF13552">
    <property type="entry name" value="DUF4127"/>
    <property type="match status" value="1"/>
</dbReference>
<organism evidence="1 2">
    <name type="scientific">Selenomonas ruminantium</name>
    <dbReference type="NCBI Taxonomy" id="971"/>
    <lineage>
        <taxon>Bacteria</taxon>
        <taxon>Bacillati</taxon>
        <taxon>Bacillota</taxon>
        <taxon>Negativicutes</taxon>
        <taxon>Selenomonadales</taxon>
        <taxon>Selenomonadaceae</taxon>
        <taxon>Selenomonas</taxon>
    </lineage>
</organism>
<evidence type="ECO:0000313" key="2">
    <source>
        <dbReference type="Proteomes" id="UP000184263"/>
    </source>
</evidence>
<dbReference type="InterPro" id="IPR025394">
    <property type="entry name" value="DUF4127"/>
</dbReference>
<accession>A0A1M6VWP4</accession>
<evidence type="ECO:0008006" key="3">
    <source>
        <dbReference type="Google" id="ProtNLM"/>
    </source>
</evidence>
<gene>
    <name evidence="1" type="ORF">SAMN05216582_12112</name>
</gene>
<evidence type="ECO:0000313" key="1">
    <source>
        <dbReference type="EMBL" id="SHK85854.1"/>
    </source>
</evidence>
<dbReference type="OrthoDB" id="9789552at2"/>
<dbReference type="AlphaFoldDB" id="A0A1M6VWP4"/>
<sequence length="563" mass="63229">MKRTYILLLLCLSLLPILWHLGIHPSQPAATAIQPNNPTRNILLIPLDGRPPCRQFVMDAGTIAGYNVITPPSELQDYYSAPGDTAGMRQWLSQNLPQHEAAIIAIDQLLYGGLLAAREKEATPAQQDELINFLRQLHAENPDKPLLAFSILPRQTPQDTIDGYQEKKDLLAYSRLKGRQAAGLPIDDEELHRLEAAISPESMQKYLQHFAENEALNRQLIALVKEGVLNQLVLGQDDGEEYSIPNIEKSHLWAYIQQEGLPEEKAVITHGADEIALSMLAAYQNERLGYQPQIYIAYNHPQTANTIMPYMAVDMAATAREKIALLHGQEAFSPDDADFILYLSANDYEKGTVCTRNTSVNEIKNYLDQAKHVALVDLSKHFTAQETLLPLLIDKKTPLNSLTAYAGWNTASNAIGTATASASLYTSAQKNAYDPNEAMGIAASNIKFLQNRILEDYFYLKEDIDTINHTIKKAGYRNTADLDLEHNWRWANHMLQQSMNKHLQTYKQTQAFRAPAIIRTNQGDFTLTITDMTIDLSFPWPRTFEIYLETIPFLSVSPAPLES</sequence>
<proteinExistence type="predicted"/>
<dbReference type="EMBL" id="FRBC01000021">
    <property type="protein sequence ID" value="SHK85854.1"/>
    <property type="molecule type" value="Genomic_DNA"/>
</dbReference>